<organism evidence="2 3">
    <name type="scientific">Massilia hydrophila</name>
    <dbReference type="NCBI Taxonomy" id="3044279"/>
    <lineage>
        <taxon>Bacteria</taxon>
        <taxon>Pseudomonadati</taxon>
        <taxon>Pseudomonadota</taxon>
        <taxon>Betaproteobacteria</taxon>
        <taxon>Burkholderiales</taxon>
        <taxon>Oxalobacteraceae</taxon>
        <taxon>Telluria group</taxon>
        <taxon>Massilia</taxon>
    </lineage>
</organism>
<name>A0ABS7Y8H3_9BURK</name>
<gene>
    <name evidence="2" type="ORF">LE190_08620</name>
</gene>
<evidence type="ECO:0000256" key="1">
    <source>
        <dbReference type="SAM" id="MobiDB-lite"/>
    </source>
</evidence>
<proteinExistence type="predicted"/>
<accession>A0ABS7Y8H3</accession>
<keyword evidence="3" id="KW-1185">Reference proteome</keyword>
<dbReference type="EMBL" id="JAHYBX010000002">
    <property type="protein sequence ID" value="MCA1855985.1"/>
    <property type="molecule type" value="Genomic_DNA"/>
</dbReference>
<evidence type="ECO:0000313" key="3">
    <source>
        <dbReference type="Proteomes" id="UP001198602"/>
    </source>
</evidence>
<evidence type="ECO:0000313" key="2">
    <source>
        <dbReference type="EMBL" id="MCA1855985.1"/>
    </source>
</evidence>
<dbReference type="RefSeq" id="WP_225238326.1">
    <property type="nucleotide sequence ID" value="NZ_JAHYBX010000002.1"/>
</dbReference>
<protein>
    <submittedName>
        <fullName evidence="2">Uncharacterized protein</fullName>
    </submittedName>
</protein>
<reference evidence="2 3" key="1">
    <citation type="submission" date="2021-07" db="EMBL/GenBank/DDBJ databases">
        <title>Characterization of Violacein-producing bacteria and related species.</title>
        <authorList>
            <person name="Wilson H.S."/>
            <person name="De Leon M.E."/>
        </authorList>
    </citation>
    <scope>NUCLEOTIDE SEQUENCE [LARGE SCALE GENOMIC DNA]</scope>
    <source>
        <strain evidence="2 3">HSC-2F05</strain>
    </source>
</reference>
<dbReference type="Proteomes" id="UP001198602">
    <property type="component" value="Unassembled WGS sequence"/>
</dbReference>
<sequence>MPASISAGFADQGAAPESSAKGKYVNRLILLGLLGLLASPMAHGYSQSGGLQADVHC</sequence>
<comment type="caution">
    <text evidence="2">The sequence shown here is derived from an EMBL/GenBank/DDBJ whole genome shotgun (WGS) entry which is preliminary data.</text>
</comment>
<feature type="region of interest" description="Disordered" evidence="1">
    <location>
        <begin position="1"/>
        <end position="20"/>
    </location>
</feature>